<dbReference type="InterPro" id="IPR001633">
    <property type="entry name" value="EAL_dom"/>
</dbReference>
<evidence type="ECO:0000256" key="1">
    <source>
        <dbReference type="PROSITE-ProRule" id="PRU00169"/>
    </source>
</evidence>
<dbReference type="InterPro" id="IPR050706">
    <property type="entry name" value="Cyclic-di-GMP_PDE-like"/>
</dbReference>
<dbReference type="GO" id="GO:0000160">
    <property type="term" value="P:phosphorelay signal transduction system"/>
    <property type="evidence" value="ECO:0007669"/>
    <property type="project" value="InterPro"/>
</dbReference>
<dbReference type="Pfam" id="PF00563">
    <property type="entry name" value="EAL"/>
    <property type="match status" value="1"/>
</dbReference>
<name>A0A2N7KLP6_9VIBR</name>
<dbReference type="AlphaFoldDB" id="A0A2N7KLP6"/>
<dbReference type="Proteomes" id="UP000235406">
    <property type="component" value="Unassembled WGS sequence"/>
</dbReference>
<evidence type="ECO:0000259" key="2">
    <source>
        <dbReference type="PROSITE" id="PS50110"/>
    </source>
</evidence>
<dbReference type="PROSITE" id="PS50883">
    <property type="entry name" value="EAL"/>
    <property type="match status" value="1"/>
</dbReference>
<dbReference type="SMART" id="SM00052">
    <property type="entry name" value="EAL"/>
    <property type="match status" value="1"/>
</dbReference>
<evidence type="ECO:0000313" key="4">
    <source>
        <dbReference type="EMBL" id="PMM77387.1"/>
    </source>
</evidence>
<evidence type="ECO:0000313" key="5">
    <source>
        <dbReference type="Proteomes" id="UP000235406"/>
    </source>
</evidence>
<dbReference type="GO" id="GO:0071111">
    <property type="term" value="F:cyclic-guanylate-specific phosphodiesterase activity"/>
    <property type="evidence" value="ECO:0007669"/>
    <property type="project" value="InterPro"/>
</dbReference>
<evidence type="ECO:0008006" key="6">
    <source>
        <dbReference type="Google" id="ProtNLM"/>
    </source>
</evidence>
<dbReference type="CDD" id="cd01948">
    <property type="entry name" value="EAL"/>
    <property type="match status" value="1"/>
</dbReference>
<dbReference type="SUPFAM" id="SSF52172">
    <property type="entry name" value="CheY-like"/>
    <property type="match status" value="1"/>
</dbReference>
<dbReference type="Pfam" id="PF00072">
    <property type="entry name" value="Response_reg"/>
    <property type="match status" value="1"/>
</dbReference>
<dbReference type="InterPro" id="IPR001789">
    <property type="entry name" value="Sig_transdc_resp-reg_receiver"/>
</dbReference>
<dbReference type="PROSITE" id="PS50110">
    <property type="entry name" value="RESPONSE_REGULATORY"/>
    <property type="match status" value="1"/>
</dbReference>
<dbReference type="SUPFAM" id="SSF141868">
    <property type="entry name" value="EAL domain-like"/>
    <property type="match status" value="1"/>
</dbReference>
<keyword evidence="1" id="KW-0597">Phosphoprotein</keyword>
<dbReference type="Gene3D" id="3.40.50.2300">
    <property type="match status" value="1"/>
</dbReference>
<feature type="domain" description="EAL" evidence="3">
    <location>
        <begin position="139"/>
        <end position="389"/>
    </location>
</feature>
<dbReference type="CDD" id="cd00156">
    <property type="entry name" value="REC"/>
    <property type="match status" value="1"/>
</dbReference>
<accession>A0A2N7KLP6</accession>
<dbReference type="SMART" id="SM00448">
    <property type="entry name" value="REC"/>
    <property type="match status" value="1"/>
</dbReference>
<feature type="modified residue" description="4-aspartylphosphate" evidence="1">
    <location>
        <position position="56"/>
    </location>
</feature>
<dbReference type="PANTHER" id="PTHR33121">
    <property type="entry name" value="CYCLIC DI-GMP PHOSPHODIESTERASE PDEF"/>
    <property type="match status" value="1"/>
</dbReference>
<gene>
    <name evidence="4" type="ORF">BCT49_20995</name>
</gene>
<sequence>MMDELSILIVEDDLIQSTRLKIDLSLLGHKTTYVANDGLEALKIIEAEKIDLIFCDINMPKMDGIKFLLQLSEIDNSLGVVIVTAVEDDISELTVNICSLLNFKYHTLLRKSDIKSKLLESIDGFHNQIQEERNHQTPPQLTLSDVRCAFLNKNIINHYQPKVLFSNNTLVAVEALARVKHEDLGTLSPISFIECMEENDMMDELFFVVLNNAVKEVAAYHYDISVSINMTQGNLEIPNVCDQIIDVCALHDFSHHKLTLELTESHAYQNNPTALATLARLRIHGFKLSIDDFGTGYASLDKLLDLPFTEMKVDRRFISDLPSKPKYQALVKMLLQVANSLEMNTVVEGVEDMATWNILKELGFEQCQGYFTGAPVPLEKLHNCLSKSVVILDNT</sequence>
<dbReference type="InterPro" id="IPR011006">
    <property type="entry name" value="CheY-like_superfamily"/>
</dbReference>
<reference evidence="5" key="1">
    <citation type="submission" date="2016-07" db="EMBL/GenBank/DDBJ databases">
        <title>Nontailed viruses are major unrecognized killers of bacteria in the ocean.</title>
        <authorList>
            <person name="Kauffman K."/>
            <person name="Hussain F."/>
            <person name="Yang J."/>
            <person name="Arevalo P."/>
            <person name="Brown J."/>
            <person name="Cutler M."/>
            <person name="Kelly L."/>
            <person name="Polz M.F."/>
        </authorList>
    </citation>
    <scope>NUCLEOTIDE SEQUENCE [LARGE SCALE GENOMIC DNA]</scope>
    <source>
        <strain evidence="5">10N.261.46.F8</strain>
    </source>
</reference>
<dbReference type="RefSeq" id="WP_241908007.1">
    <property type="nucleotide sequence ID" value="NZ_CAWNVI010000010.1"/>
</dbReference>
<dbReference type="Gene3D" id="3.20.20.450">
    <property type="entry name" value="EAL domain"/>
    <property type="match status" value="1"/>
</dbReference>
<proteinExistence type="predicted"/>
<protein>
    <recommendedName>
        <fullName evidence="6">Diguanylate phosphodiesterase</fullName>
    </recommendedName>
</protein>
<dbReference type="InterPro" id="IPR035919">
    <property type="entry name" value="EAL_sf"/>
</dbReference>
<dbReference type="PANTHER" id="PTHR33121:SF71">
    <property type="entry name" value="OXYGEN SENSOR PROTEIN DOSP"/>
    <property type="match status" value="1"/>
</dbReference>
<comment type="caution">
    <text evidence="4">The sequence shown here is derived from an EMBL/GenBank/DDBJ whole genome shotgun (WGS) entry which is preliminary data.</text>
</comment>
<dbReference type="EMBL" id="MCZK01000010">
    <property type="protein sequence ID" value="PMM77387.1"/>
    <property type="molecule type" value="Genomic_DNA"/>
</dbReference>
<organism evidence="4 5">
    <name type="scientific">Vibrio lentus</name>
    <dbReference type="NCBI Taxonomy" id="136468"/>
    <lineage>
        <taxon>Bacteria</taxon>
        <taxon>Pseudomonadati</taxon>
        <taxon>Pseudomonadota</taxon>
        <taxon>Gammaproteobacteria</taxon>
        <taxon>Vibrionales</taxon>
        <taxon>Vibrionaceae</taxon>
        <taxon>Vibrio</taxon>
    </lineage>
</organism>
<feature type="domain" description="Response regulatory" evidence="2">
    <location>
        <begin position="6"/>
        <end position="118"/>
    </location>
</feature>
<evidence type="ECO:0000259" key="3">
    <source>
        <dbReference type="PROSITE" id="PS50883"/>
    </source>
</evidence>